<dbReference type="EMBL" id="CP002547">
    <property type="protein sequence ID" value="ADY56427.1"/>
    <property type="molecule type" value="Genomic_DNA"/>
</dbReference>
<dbReference type="InterPro" id="IPR009057">
    <property type="entry name" value="Homeodomain-like_sf"/>
</dbReference>
<dbReference type="GO" id="GO:0043565">
    <property type="term" value="F:sequence-specific DNA binding"/>
    <property type="evidence" value="ECO:0007669"/>
    <property type="project" value="InterPro"/>
</dbReference>
<gene>
    <name evidence="5" type="ordered locus">Sgly_2137</name>
</gene>
<keyword evidence="6" id="KW-1185">Reference proteome</keyword>
<dbReference type="Pfam" id="PF12833">
    <property type="entry name" value="HTH_18"/>
    <property type="match status" value="1"/>
</dbReference>
<dbReference type="GO" id="GO:0003700">
    <property type="term" value="F:DNA-binding transcription factor activity"/>
    <property type="evidence" value="ECO:0007669"/>
    <property type="project" value="InterPro"/>
</dbReference>
<evidence type="ECO:0000259" key="4">
    <source>
        <dbReference type="PROSITE" id="PS01124"/>
    </source>
</evidence>
<reference evidence="6" key="2">
    <citation type="submission" date="2011-02" db="EMBL/GenBank/DDBJ databases">
        <title>The complete genome of Syntrophobotulus glycolicus DSM 8271.</title>
        <authorList>
            <person name="Lucas S."/>
            <person name="Copeland A."/>
            <person name="Lapidus A."/>
            <person name="Bruce D."/>
            <person name="Goodwin L."/>
            <person name="Pitluck S."/>
            <person name="Kyrpides N."/>
            <person name="Mavromatis K."/>
            <person name="Pagani I."/>
            <person name="Ivanova N."/>
            <person name="Mikhailova N."/>
            <person name="Chertkov O."/>
            <person name="Held B."/>
            <person name="Detter J.C."/>
            <person name="Tapia R."/>
            <person name="Han C."/>
            <person name="Land M."/>
            <person name="Hauser L."/>
            <person name="Markowitz V."/>
            <person name="Cheng J.-F."/>
            <person name="Hugenholtz P."/>
            <person name="Woyke T."/>
            <person name="Wu D."/>
            <person name="Spring S."/>
            <person name="Schroeder M."/>
            <person name="Brambilla E."/>
            <person name="Klenk H.-P."/>
            <person name="Eisen J.A."/>
        </authorList>
    </citation>
    <scope>NUCLEOTIDE SEQUENCE [LARGE SCALE GENOMIC DNA]</scope>
    <source>
        <strain evidence="6">DSM 8271 / FlGlyR</strain>
    </source>
</reference>
<keyword evidence="1" id="KW-0805">Transcription regulation</keyword>
<evidence type="ECO:0000256" key="1">
    <source>
        <dbReference type="ARBA" id="ARBA00023015"/>
    </source>
</evidence>
<dbReference type="Proteomes" id="UP000007488">
    <property type="component" value="Chromosome"/>
</dbReference>
<sequence length="293" mass="33171">MVTHSQEIQTAINYIEMNLCEKLSLDKIANITGFSKFYFHRTFQSEIGMPIYDYIRKRRLANAASLLLTTNISILDIAVNFRFESQEAFTRAFKSVYQLPPGKYRTAIKDLITGGANMNNQTEIKGWMITGTAPEKYQVSIDHKIYNTGTKSSTIKSIADEFGIGEYATIMQQFSAKKFLDKRVRFSGFVKTQDVAGWCGLWMRIDSALSVALKLDNMQSRPIVGTTEWNHYSCVLDVPENAAILNIGVLLTGKGQVWLDNVSVQEVDRNVPATEFDPHEVFADYPQNLSFEE</sequence>
<reference evidence="5 6" key="1">
    <citation type="journal article" date="2011" name="Stand. Genomic Sci.">
        <title>Complete genome sequence of Syntrophobotulus glycolicus type strain (FlGlyR).</title>
        <authorList>
            <person name="Han C."/>
            <person name="Mwirichia R."/>
            <person name="Chertkov O."/>
            <person name="Held B."/>
            <person name="Lapidus A."/>
            <person name="Nolan M."/>
            <person name="Lucas S."/>
            <person name="Hammon N."/>
            <person name="Deshpande S."/>
            <person name="Cheng J.F."/>
            <person name="Tapia R."/>
            <person name="Goodwin L."/>
            <person name="Pitluck S."/>
            <person name="Huntemann M."/>
            <person name="Liolios K."/>
            <person name="Ivanova N."/>
            <person name="Pagani I."/>
            <person name="Mavromatis K."/>
            <person name="Ovchinikova G."/>
            <person name="Pati A."/>
            <person name="Chen A."/>
            <person name="Palaniappan K."/>
            <person name="Land M."/>
            <person name="Hauser L."/>
            <person name="Brambilla E.M."/>
            <person name="Rohde M."/>
            <person name="Spring S."/>
            <person name="Sikorski J."/>
            <person name="Goker M."/>
            <person name="Woyke T."/>
            <person name="Bristow J."/>
            <person name="Eisen J.A."/>
            <person name="Markowitz V."/>
            <person name="Hugenholtz P."/>
            <person name="Kyrpides N.C."/>
            <person name="Klenk H.P."/>
            <person name="Detter J.C."/>
        </authorList>
    </citation>
    <scope>NUCLEOTIDE SEQUENCE [LARGE SCALE GENOMIC DNA]</scope>
    <source>
        <strain evidence="6">DSM 8271 / FlGlyR</strain>
    </source>
</reference>
<dbReference type="SUPFAM" id="SSF46689">
    <property type="entry name" value="Homeodomain-like"/>
    <property type="match status" value="2"/>
</dbReference>
<dbReference type="AlphaFoldDB" id="F0T2M8"/>
<dbReference type="PROSITE" id="PS00041">
    <property type="entry name" value="HTH_ARAC_FAMILY_1"/>
    <property type="match status" value="1"/>
</dbReference>
<organism evidence="5 6">
    <name type="scientific">Syntrophobotulus glycolicus (strain DSM 8271 / FlGlyR)</name>
    <dbReference type="NCBI Taxonomy" id="645991"/>
    <lineage>
        <taxon>Bacteria</taxon>
        <taxon>Bacillati</taxon>
        <taxon>Bacillota</taxon>
        <taxon>Clostridia</taxon>
        <taxon>Eubacteriales</taxon>
        <taxon>Desulfitobacteriaceae</taxon>
        <taxon>Syntrophobotulus</taxon>
    </lineage>
</organism>
<dbReference type="Gene3D" id="2.60.120.260">
    <property type="entry name" value="Galactose-binding domain-like"/>
    <property type="match status" value="1"/>
</dbReference>
<name>F0T2M8_SYNGF</name>
<evidence type="ECO:0000256" key="3">
    <source>
        <dbReference type="ARBA" id="ARBA00023163"/>
    </source>
</evidence>
<dbReference type="SMART" id="SM00342">
    <property type="entry name" value="HTH_ARAC"/>
    <property type="match status" value="1"/>
</dbReference>
<dbReference type="PANTHER" id="PTHR47504:SF6">
    <property type="entry name" value="ARAC-FAMILY TRANSCRIPTIONAL REGULATOR"/>
    <property type="match status" value="1"/>
</dbReference>
<dbReference type="InterPro" id="IPR018060">
    <property type="entry name" value="HTH_AraC"/>
</dbReference>
<dbReference type="PANTHER" id="PTHR47504">
    <property type="entry name" value="RIGHT ORIGIN-BINDING PROTEIN"/>
    <property type="match status" value="1"/>
</dbReference>
<dbReference type="STRING" id="645991.Sgly_2137"/>
<evidence type="ECO:0000313" key="6">
    <source>
        <dbReference type="Proteomes" id="UP000007488"/>
    </source>
</evidence>
<evidence type="ECO:0000256" key="2">
    <source>
        <dbReference type="ARBA" id="ARBA00023125"/>
    </source>
</evidence>
<dbReference type="eggNOG" id="COG2207">
    <property type="taxonomic scope" value="Bacteria"/>
</dbReference>
<dbReference type="InterPro" id="IPR018062">
    <property type="entry name" value="HTH_AraC-typ_CS"/>
</dbReference>
<feature type="domain" description="HTH araC/xylS-type" evidence="4">
    <location>
        <begin position="9"/>
        <end position="107"/>
    </location>
</feature>
<dbReference type="PROSITE" id="PS01124">
    <property type="entry name" value="HTH_ARAC_FAMILY_2"/>
    <property type="match status" value="1"/>
</dbReference>
<accession>F0T2M8</accession>
<dbReference type="HOGENOM" id="CLU_082696_0_0_9"/>
<proteinExistence type="predicted"/>
<keyword evidence="2" id="KW-0238">DNA-binding</keyword>
<dbReference type="InterPro" id="IPR050959">
    <property type="entry name" value="MarA-like"/>
</dbReference>
<keyword evidence="3" id="KW-0804">Transcription</keyword>
<protein>
    <submittedName>
        <fullName evidence="5">Transcriptional regulator, AraC family</fullName>
    </submittedName>
</protein>
<evidence type="ECO:0000313" key="5">
    <source>
        <dbReference type="EMBL" id="ADY56427.1"/>
    </source>
</evidence>
<dbReference type="KEGG" id="sgy:Sgly_2137"/>
<dbReference type="Gene3D" id="1.10.10.60">
    <property type="entry name" value="Homeodomain-like"/>
    <property type="match status" value="2"/>
</dbReference>